<dbReference type="EMBL" id="JBICCN010000357">
    <property type="protein sequence ID" value="KAL3074365.1"/>
    <property type="molecule type" value="Genomic_DNA"/>
</dbReference>
<organism evidence="3 4">
    <name type="scientific">Heterodera schachtii</name>
    <name type="common">Sugarbeet cyst nematode worm</name>
    <name type="synonym">Tylenchus schachtii</name>
    <dbReference type="NCBI Taxonomy" id="97005"/>
    <lineage>
        <taxon>Eukaryota</taxon>
        <taxon>Metazoa</taxon>
        <taxon>Ecdysozoa</taxon>
        <taxon>Nematoda</taxon>
        <taxon>Chromadorea</taxon>
        <taxon>Rhabditida</taxon>
        <taxon>Tylenchina</taxon>
        <taxon>Tylenchomorpha</taxon>
        <taxon>Tylenchoidea</taxon>
        <taxon>Heteroderidae</taxon>
        <taxon>Heteroderinae</taxon>
        <taxon>Heterodera</taxon>
    </lineage>
</organism>
<feature type="region of interest" description="Disordered" evidence="1">
    <location>
        <begin position="158"/>
        <end position="185"/>
    </location>
</feature>
<name>A0ABD2IA13_HETSC</name>
<sequence>MIANFSEQTMDWALAKGCEMAEKLWEKAKLGTKTANECVGEEMGQKMMEMCAGGTSKAKEIAQNWGKSALIATGQCVLAQMQTEEEQIQEEQNAEGMAKLAEFDASFKECAKALAPEQKAKSGIDKLLKAKANQQLKPSDLVQVLLDEAIFEHEIGQKSPEGFNDEKQKNFVHRRQKRKNGGKGKKQFGYDTYIKMIFFLFITGQISTIAFLLLLFLLPDPVVVPTKAKEN</sequence>
<evidence type="ECO:0000313" key="3">
    <source>
        <dbReference type="EMBL" id="KAL3074365.1"/>
    </source>
</evidence>
<keyword evidence="4" id="KW-1185">Reference proteome</keyword>
<proteinExistence type="predicted"/>
<dbReference type="AlphaFoldDB" id="A0ABD2IA13"/>
<keyword evidence="2" id="KW-1133">Transmembrane helix</keyword>
<evidence type="ECO:0000256" key="1">
    <source>
        <dbReference type="SAM" id="MobiDB-lite"/>
    </source>
</evidence>
<dbReference type="Proteomes" id="UP001620645">
    <property type="component" value="Unassembled WGS sequence"/>
</dbReference>
<evidence type="ECO:0000313" key="4">
    <source>
        <dbReference type="Proteomes" id="UP001620645"/>
    </source>
</evidence>
<accession>A0ABD2IA13</accession>
<protein>
    <submittedName>
        <fullName evidence="3">Uncharacterized protein</fullName>
    </submittedName>
</protein>
<comment type="caution">
    <text evidence="3">The sequence shown here is derived from an EMBL/GenBank/DDBJ whole genome shotgun (WGS) entry which is preliminary data.</text>
</comment>
<gene>
    <name evidence="3" type="ORF">niasHS_015195</name>
</gene>
<evidence type="ECO:0000256" key="2">
    <source>
        <dbReference type="SAM" id="Phobius"/>
    </source>
</evidence>
<keyword evidence="2" id="KW-0472">Membrane</keyword>
<reference evidence="3 4" key="1">
    <citation type="submission" date="2024-10" db="EMBL/GenBank/DDBJ databases">
        <authorList>
            <person name="Kim D."/>
        </authorList>
    </citation>
    <scope>NUCLEOTIDE SEQUENCE [LARGE SCALE GENOMIC DNA]</scope>
    <source>
        <strain evidence="3">Taebaek</strain>
    </source>
</reference>
<feature type="transmembrane region" description="Helical" evidence="2">
    <location>
        <begin position="193"/>
        <end position="218"/>
    </location>
</feature>
<keyword evidence="2" id="KW-0812">Transmembrane</keyword>
<feature type="compositionally biased region" description="Basic residues" evidence="1">
    <location>
        <begin position="170"/>
        <end position="185"/>
    </location>
</feature>